<evidence type="ECO:0000313" key="2">
    <source>
        <dbReference type="Proteomes" id="UP001304895"/>
    </source>
</evidence>
<dbReference type="AlphaFoldDB" id="A0AAN6UEB1"/>
<name>A0AAN6UEB1_9PEZI</name>
<reference evidence="1" key="2">
    <citation type="submission" date="2023-05" db="EMBL/GenBank/DDBJ databases">
        <authorList>
            <consortium name="Lawrence Berkeley National Laboratory"/>
            <person name="Steindorff A."/>
            <person name="Hensen N."/>
            <person name="Bonometti L."/>
            <person name="Westerberg I."/>
            <person name="Brannstrom I.O."/>
            <person name="Guillou S."/>
            <person name="Cros-Aarteil S."/>
            <person name="Calhoun S."/>
            <person name="Haridas S."/>
            <person name="Kuo A."/>
            <person name="Mondo S."/>
            <person name="Pangilinan J."/>
            <person name="Riley R."/>
            <person name="Labutti K."/>
            <person name="Andreopoulos B."/>
            <person name="Lipzen A."/>
            <person name="Chen C."/>
            <person name="Yanf M."/>
            <person name="Daum C."/>
            <person name="Ng V."/>
            <person name="Clum A."/>
            <person name="Ohm R."/>
            <person name="Martin F."/>
            <person name="Silar P."/>
            <person name="Natvig D."/>
            <person name="Lalanne C."/>
            <person name="Gautier V."/>
            <person name="Ament-Velasquez S.L."/>
            <person name="Kruys A."/>
            <person name="Hutchinson M.I."/>
            <person name="Powell A.J."/>
            <person name="Barry K."/>
            <person name="Miller A.N."/>
            <person name="Grigoriev I.V."/>
            <person name="Debuchy R."/>
            <person name="Gladieux P."/>
            <person name="Thoren M.H."/>
            <person name="Johannesson H."/>
        </authorList>
    </citation>
    <scope>NUCLEOTIDE SEQUENCE</scope>
    <source>
        <strain evidence="1">CBS 123565</strain>
    </source>
</reference>
<comment type="caution">
    <text evidence="1">The sequence shown here is derived from an EMBL/GenBank/DDBJ whole genome shotgun (WGS) entry which is preliminary data.</text>
</comment>
<evidence type="ECO:0000313" key="1">
    <source>
        <dbReference type="EMBL" id="KAK4131194.1"/>
    </source>
</evidence>
<gene>
    <name evidence="1" type="ORF">BT67DRAFT_444965</name>
</gene>
<sequence>MAPLGCSLHLQPGCKARENFRAPVTLFRKTNCHPKRNATRPITSAAGLGHVDPLHFSEKQPKCSVHVHSPCNQAGRGGVWVFDQRPIVGQFARANEQELGRPRLAGTVRPMIDALPTFDLFPPLFLTAIAFMNSVISSAPDGSLELISLRCSE</sequence>
<proteinExistence type="predicted"/>
<reference evidence="1" key="1">
    <citation type="journal article" date="2023" name="Mol. Phylogenet. Evol.">
        <title>Genome-scale phylogeny and comparative genomics of the fungal order Sordariales.</title>
        <authorList>
            <person name="Hensen N."/>
            <person name="Bonometti L."/>
            <person name="Westerberg I."/>
            <person name="Brannstrom I.O."/>
            <person name="Guillou S."/>
            <person name="Cros-Aarteil S."/>
            <person name="Calhoun S."/>
            <person name="Haridas S."/>
            <person name="Kuo A."/>
            <person name="Mondo S."/>
            <person name="Pangilinan J."/>
            <person name="Riley R."/>
            <person name="LaButti K."/>
            <person name="Andreopoulos B."/>
            <person name="Lipzen A."/>
            <person name="Chen C."/>
            <person name="Yan M."/>
            <person name="Daum C."/>
            <person name="Ng V."/>
            <person name="Clum A."/>
            <person name="Steindorff A."/>
            <person name="Ohm R.A."/>
            <person name="Martin F."/>
            <person name="Silar P."/>
            <person name="Natvig D.O."/>
            <person name="Lalanne C."/>
            <person name="Gautier V."/>
            <person name="Ament-Velasquez S.L."/>
            <person name="Kruys A."/>
            <person name="Hutchinson M.I."/>
            <person name="Powell A.J."/>
            <person name="Barry K."/>
            <person name="Miller A.N."/>
            <person name="Grigoriev I.V."/>
            <person name="Debuchy R."/>
            <person name="Gladieux P."/>
            <person name="Hiltunen Thoren M."/>
            <person name="Johannesson H."/>
        </authorList>
    </citation>
    <scope>NUCLEOTIDE SEQUENCE</scope>
    <source>
        <strain evidence="1">CBS 123565</strain>
    </source>
</reference>
<keyword evidence="2" id="KW-1185">Reference proteome</keyword>
<accession>A0AAN6UEB1</accession>
<dbReference type="EMBL" id="MU853427">
    <property type="protein sequence ID" value="KAK4131194.1"/>
    <property type="molecule type" value="Genomic_DNA"/>
</dbReference>
<protein>
    <submittedName>
        <fullName evidence="1">Uncharacterized protein</fullName>
    </submittedName>
</protein>
<organism evidence="1 2">
    <name type="scientific">Trichocladium antarcticum</name>
    <dbReference type="NCBI Taxonomy" id="1450529"/>
    <lineage>
        <taxon>Eukaryota</taxon>
        <taxon>Fungi</taxon>
        <taxon>Dikarya</taxon>
        <taxon>Ascomycota</taxon>
        <taxon>Pezizomycotina</taxon>
        <taxon>Sordariomycetes</taxon>
        <taxon>Sordariomycetidae</taxon>
        <taxon>Sordariales</taxon>
        <taxon>Chaetomiaceae</taxon>
        <taxon>Trichocladium</taxon>
    </lineage>
</organism>
<dbReference type="Proteomes" id="UP001304895">
    <property type="component" value="Unassembled WGS sequence"/>
</dbReference>